<dbReference type="PROSITE" id="PS51273">
    <property type="entry name" value="GATASE_TYPE_1"/>
    <property type="match status" value="1"/>
</dbReference>
<dbReference type="PANTHER" id="PTHR42695:SF5">
    <property type="entry name" value="GLUTAMINE AMIDOTRANSFERASE YLR126C-RELATED"/>
    <property type="match status" value="1"/>
</dbReference>
<sequence>MQDGAEVARREGGTAVARSALVIGHDHVAGLGLLGPALAAHGYRPEWVTVVPAERYTTPDVDVVFPDPRSRDLVVTLGAPWPRELIRGWAAAEARFLRRAHDAGVPVLAICFGAQLLAETLGGTTRPLGRARIGWHRVRPLAVGLPPGPWFSWNAEQLVPPPGATILADGAVGCEGFRIGRSVGLQFHPEMDPGLLDRWLTLGVPDGLDADRLRSDTAHRHARAAAQVGQLITATGLLPPGPRRSC</sequence>
<dbReference type="Gene3D" id="3.40.50.880">
    <property type="match status" value="1"/>
</dbReference>
<dbReference type="EC" id="6.3.5.2" evidence="2"/>
<dbReference type="PANTHER" id="PTHR42695">
    <property type="entry name" value="GLUTAMINE AMIDOTRANSFERASE YLR126C-RELATED"/>
    <property type="match status" value="1"/>
</dbReference>
<keyword evidence="3" id="KW-1185">Reference proteome</keyword>
<dbReference type="SUPFAM" id="SSF52317">
    <property type="entry name" value="Class I glutamine amidotransferase-like"/>
    <property type="match status" value="1"/>
</dbReference>
<protein>
    <submittedName>
        <fullName evidence="2">GMP synthase [glutamine-hydrolyzing]</fullName>
        <ecNumber evidence="2">6.3.5.2</ecNumber>
    </submittedName>
</protein>
<evidence type="ECO:0000313" key="3">
    <source>
        <dbReference type="Proteomes" id="UP000194360"/>
    </source>
</evidence>
<accession>A0A1Y2N1U8</accession>
<dbReference type="STRING" id="2074.BG845_01934"/>
<dbReference type="EMBL" id="MIGB01000008">
    <property type="protein sequence ID" value="OSY41443.1"/>
    <property type="molecule type" value="Genomic_DNA"/>
</dbReference>
<evidence type="ECO:0000259" key="1">
    <source>
        <dbReference type="Pfam" id="PF00117"/>
    </source>
</evidence>
<dbReference type="Proteomes" id="UP000194360">
    <property type="component" value="Unassembled WGS sequence"/>
</dbReference>
<dbReference type="GO" id="GO:0003922">
    <property type="term" value="F:GMP synthase (glutamine-hydrolyzing) activity"/>
    <property type="evidence" value="ECO:0007669"/>
    <property type="project" value="UniProtKB-EC"/>
</dbReference>
<dbReference type="InterPro" id="IPR029062">
    <property type="entry name" value="Class_I_gatase-like"/>
</dbReference>
<dbReference type="InterPro" id="IPR044992">
    <property type="entry name" value="ChyE-like"/>
</dbReference>
<keyword evidence="2" id="KW-0436">Ligase</keyword>
<gene>
    <name evidence="2" type="primary">guaA_1</name>
    <name evidence="2" type="ORF">BG845_01934</name>
</gene>
<dbReference type="Pfam" id="PF00117">
    <property type="entry name" value="GATase"/>
    <property type="match status" value="1"/>
</dbReference>
<dbReference type="AlphaFoldDB" id="A0A1Y2N1U8"/>
<name>A0A1Y2N1U8_PSEAH</name>
<organism evidence="2 3">
    <name type="scientific">Pseudonocardia autotrophica</name>
    <name type="common">Amycolata autotrophica</name>
    <name type="synonym">Nocardia autotrophica</name>
    <dbReference type="NCBI Taxonomy" id="2074"/>
    <lineage>
        <taxon>Bacteria</taxon>
        <taxon>Bacillati</taxon>
        <taxon>Actinomycetota</taxon>
        <taxon>Actinomycetes</taxon>
        <taxon>Pseudonocardiales</taxon>
        <taxon>Pseudonocardiaceae</taxon>
        <taxon>Pseudonocardia</taxon>
    </lineage>
</organism>
<reference evidence="2 3" key="1">
    <citation type="submission" date="2016-09" db="EMBL/GenBank/DDBJ databases">
        <title>Pseudonocardia autotrophica DSM535, a candidate organism with high potential of specific P450 cytochromes.</title>
        <authorList>
            <person name="Grumaz C."/>
            <person name="Vainshtein Y."/>
            <person name="Kirstahler P."/>
            <person name="Sohn K."/>
        </authorList>
    </citation>
    <scope>NUCLEOTIDE SEQUENCE [LARGE SCALE GENOMIC DNA]</scope>
    <source>
        <strain evidence="2 3">DSM 535</strain>
    </source>
</reference>
<evidence type="ECO:0000313" key="2">
    <source>
        <dbReference type="EMBL" id="OSY41443.1"/>
    </source>
</evidence>
<feature type="domain" description="Glutamine amidotransferase" evidence="1">
    <location>
        <begin position="90"/>
        <end position="195"/>
    </location>
</feature>
<dbReference type="InterPro" id="IPR017926">
    <property type="entry name" value="GATASE"/>
</dbReference>
<proteinExistence type="predicted"/>
<comment type="caution">
    <text evidence="2">The sequence shown here is derived from an EMBL/GenBank/DDBJ whole genome shotgun (WGS) entry which is preliminary data.</text>
</comment>
<dbReference type="GO" id="GO:0005829">
    <property type="term" value="C:cytosol"/>
    <property type="evidence" value="ECO:0007669"/>
    <property type="project" value="TreeGrafter"/>
</dbReference>